<dbReference type="InParanoid" id="E0VDR2"/>
<reference evidence="2" key="1">
    <citation type="submission" date="2007-04" db="EMBL/GenBank/DDBJ databases">
        <title>Annotation of Pediculus humanus corporis strain USDA.</title>
        <authorList>
            <person name="Kirkness E."/>
            <person name="Hannick L."/>
            <person name="Hass B."/>
            <person name="Bruggner R."/>
            <person name="Lawson D."/>
            <person name="Bidwell S."/>
            <person name="Joardar V."/>
            <person name="Caler E."/>
            <person name="Walenz B."/>
            <person name="Inman J."/>
            <person name="Schobel S."/>
            <person name="Galinsky K."/>
            <person name="Amedeo P."/>
            <person name="Strausberg R."/>
        </authorList>
    </citation>
    <scope>NUCLEOTIDE SEQUENCE</scope>
    <source>
        <strain evidence="2">USDA</strain>
    </source>
</reference>
<evidence type="ECO:0000313" key="3">
    <source>
        <dbReference type="EnsemblMetazoa" id="PHUM123500-PA"/>
    </source>
</evidence>
<dbReference type="EMBL" id="AAZO01001451">
    <property type="status" value="NOT_ANNOTATED_CDS"/>
    <property type="molecule type" value="Genomic_DNA"/>
</dbReference>
<dbReference type="OrthoDB" id="6021257at2759"/>
<protein>
    <submittedName>
        <fullName evidence="2 3">Uncharacterized protein</fullName>
    </submittedName>
</protein>
<dbReference type="KEGG" id="phu:Phum_PHUM123500"/>
<organism>
    <name type="scientific">Pediculus humanus subsp. corporis</name>
    <name type="common">Body louse</name>
    <dbReference type="NCBI Taxonomy" id="121224"/>
    <lineage>
        <taxon>Eukaryota</taxon>
        <taxon>Metazoa</taxon>
        <taxon>Ecdysozoa</taxon>
        <taxon>Arthropoda</taxon>
        <taxon>Hexapoda</taxon>
        <taxon>Insecta</taxon>
        <taxon>Pterygota</taxon>
        <taxon>Neoptera</taxon>
        <taxon>Paraneoptera</taxon>
        <taxon>Psocodea</taxon>
        <taxon>Troctomorpha</taxon>
        <taxon>Phthiraptera</taxon>
        <taxon>Anoplura</taxon>
        <taxon>Pediculidae</taxon>
        <taxon>Pediculus</taxon>
    </lineage>
</organism>
<keyword evidence="1" id="KW-0812">Transmembrane</keyword>
<dbReference type="GeneID" id="8238382"/>
<keyword evidence="1" id="KW-1133">Transmembrane helix</keyword>
<feature type="transmembrane region" description="Helical" evidence="1">
    <location>
        <begin position="139"/>
        <end position="162"/>
    </location>
</feature>
<sequence>MSTLWGEFDSPEISNEEVIPAEIVKLFIMKAMQPDGLRTPLSLPPKPAEVKKEAVSETLGLEMDDRVIHSIKLIKHAKEMSQLIEAAKEQTELMSDTQIQNFPPALDIPVHPIKPPTYKLNLPIQYMDKEFSLEQEAQLSLHLFFLKLSLLLFIFTNFLFVFNSLQATDLHEEEINSISDSPTQEGEVFQSHFISKKRKKI</sequence>
<dbReference type="EnsemblMetazoa" id="PHUM123500-RA">
    <property type="protein sequence ID" value="PHUM123500-PA"/>
    <property type="gene ID" value="PHUM123500"/>
</dbReference>
<dbReference type="RefSeq" id="XP_002424256.1">
    <property type="nucleotide sequence ID" value="XM_002424211.1"/>
</dbReference>
<dbReference type="Proteomes" id="UP000009046">
    <property type="component" value="Unassembled WGS sequence"/>
</dbReference>
<evidence type="ECO:0000313" key="2">
    <source>
        <dbReference type="EMBL" id="EEB11518.1"/>
    </source>
</evidence>
<keyword evidence="4" id="KW-1185">Reference proteome</keyword>
<dbReference type="HOGENOM" id="CLU_1361883_0_0_1"/>
<dbReference type="EMBL" id="DS235083">
    <property type="protein sequence ID" value="EEB11518.1"/>
    <property type="molecule type" value="Genomic_DNA"/>
</dbReference>
<gene>
    <name evidence="3" type="primary">8238382</name>
    <name evidence="2" type="ORF">Phum_PHUM123500</name>
</gene>
<reference evidence="2" key="2">
    <citation type="submission" date="2007-04" db="EMBL/GenBank/DDBJ databases">
        <title>The genome of the human body louse.</title>
        <authorList>
            <consortium name="The Human Body Louse Genome Consortium"/>
            <person name="Kirkness E."/>
            <person name="Walenz B."/>
            <person name="Hass B."/>
            <person name="Bruggner R."/>
            <person name="Strausberg R."/>
        </authorList>
    </citation>
    <scope>NUCLEOTIDE SEQUENCE</scope>
    <source>
        <strain evidence="2">USDA</strain>
    </source>
</reference>
<proteinExistence type="predicted"/>
<dbReference type="VEuPathDB" id="VectorBase:PHUM123500"/>
<name>E0VDR2_PEDHC</name>
<keyword evidence="1" id="KW-0472">Membrane</keyword>
<evidence type="ECO:0000256" key="1">
    <source>
        <dbReference type="SAM" id="Phobius"/>
    </source>
</evidence>
<dbReference type="CTD" id="8238382"/>
<dbReference type="AlphaFoldDB" id="E0VDR2"/>
<dbReference type="EMBL" id="AAZO01001452">
    <property type="status" value="NOT_ANNOTATED_CDS"/>
    <property type="molecule type" value="Genomic_DNA"/>
</dbReference>
<accession>E0VDR2</accession>
<evidence type="ECO:0000313" key="4">
    <source>
        <dbReference type="Proteomes" id="UP000009046"/>
    </source>
</evidence>
<reference evidence="3" key="3">
    <citation type="submission" date="2020-05" db="UniProtKB">
        <authorList>
            <consortium name="EnsemblMetazoa"/>
        </authorList>
    </citation>
    <scope>IDENTIFICATION</scope>
    <source>
        <strain evidence="3">USDA</strain>
    </source>
</reference>